<sequence>MRRFIIKAILFLILVVSIVTITLVQYGGYVDYFYEKFTTPKAPSLILGDSRSFQGIQPKIINKYFTDSDLDLPIFNYSFTLFEISYGKPYLESVKRKLNSKAKNGIFIISVHPWSVSNRSGNHEEERGVYFESDLPPHNMKWVDVSPNFEYLLKNFNYFHFKGMFRKMTLTHKDGWLQDNNLPTDQNILNEWKQIQIERYKRHSLKWVKSNVRMEDLKKTASFLKNHGRVYLVRLPIDEEINKIELKYWHNFDQEMKELSDSLQIDYINFSSSVKKYDTYDGIHIDQYSGVDFTKSLCDSIIKSIDPSKSILD</sequence>
<dbReference type="EMBL" id="CP035544">
    <property type="protein sequence ID" value="QBA63891.1"/>
    <property type="molecule type" value="Genomic_DNA"/>
</dbReference>
<dbReference type="OrthoDB" id="1433719at2"/>
<evidence type="ECO:0000313" key="1">
    <source>
        <dbReference type="EMBL" id="QBA63891.1"/>
    </source>
</evidence>
<reference evidence="1 2" key="1">
    <citation type="submission" date="2019-01" db="EMBL/GenBank/DDBJ databases">
        <title>Muriicola soli sp. nov., isolated from soil.</title>
        <authorList>
            <person name="Kang H.J."/>
            <person name="Kim S.B."/>
        </authorList>
    </citation>
    <scope>NUCLEOTIDE SEQUENCE [LARGE SCALE GENOMIC DNA]</scope>
    <source>
        <strain evidence="1 2">MMS17-SY002</strain>
    </source>
</reference>
<dbReference type="Proteomes" id="UP000290889">
    <property type="component" value="Chromosome"/>
</dbReference>
<dbReference type="KEGG" id="mur:EQY75_04665"/>
<organism evidence="1 2">
    <name type="scientific">Muriicola soli</name>
    <dbReference type="NCBI Taxonomy" id="2507538"/>
    <lineage>
        <taxon>Bacteria</taxon>
        <taxon>Pseudomonadati</taxon>
        <taxon>Bacteroidota</taxon>
        <taxon>Flavobacteriia</taxon>
        <taxon>Flavobacteriales</taxon>
        <taxon>Flavobacteriaceae</taxon>
        <taxon>Muriicola</taxon>
    </lineage>
</organism>
<proteinExistence type="predicted"/>
<gene>
    <name evidence="1" type="ORF">EQY75_04665</name>
</gene>
<protein>
    <recommendedName>
        <fullName evidence="3">SGNH/GDSL hydrolase family protein</fullName>
    </recommendedName>
</protein>
<dbReference type="RefSeq" id="WP_129603311.1">
    <property type="nucleotide sequence ID" value="NZ_CP035544.1"/>
</dbReference>
<evidence type="ECO:0008006" key="3">
    <source>
        <dbReference type="Google" id="ProtNLM"/>
    </source>
</evidence>
<dbReference type="AlphaFoldDB" id="A0A411E844"/>
<name>A0A411E844_9FLAO</name>
<evidence type="ECO:0000313" key="2">
    <source>
        <dbReference type="Proteomes" id="UP000290889"/>
    </source>
</evidence>
<keyword evidence="2" id="KW-1185">Reference proteome</keyword>
<accession>A0A411E844</accession>